<dbReference type="InterPro" id="IPR000683">
    <property type="entry name" value="Gfo/Idh/MocA-like_OxRdtase_N"/>
</dbReference>
<dbReference type="PANTHER" id="PTHR43377:SF1">
    <property type="entry name" value="BILIVERDIN REDUCTASE A"/>
    <property type="match status" value="1"/>
</dbReference>
<proteinExistence type="predicted"/>
<evidence type="ECO:0000313" key="4">
    <source>
        <dbReference type="Proteomes" id="UP000293291"/>
    </source>
</evidence>
<protein>
    <submittedName>
        <fullName evidence="3">Gfo/Idh/MocA family oxidoreductase</fullName>
    </submittedName>
</protein>
<dbReference type="RefSeq" id="WP_129456554.1">
    <property type="nucleotide sequence ID" value="NZ_JACXYX010000019.1"/>
</dbReference>
<dbReference type="SUPFAM" id="SSF55347">
    <property type="entry name" value="Glyceraldehyde-3-phosphate dehydrogenase-like, C-terminal domain"/>
    <property type="match status" value="1"/>
</dbReference>
<evidence type="ECO:0000313" key="3">
    <source>
        <dbReference type="EMBL" id="RYB98401.1"/>
    </source>
</evidence>
<dbReference type="InterPro" id="IPR051450">
    <property type="entry name" value="Gfo/Idh/MocA_Oxidoreductases"/>
</dbReference>
<organism evidence="3 4">
    <name type="scientific">Nocardioides ganghwensis</name>
    <dbReference type="NCBI Taxonomy" id="252230"/>
    <lineage>
        <taxon>Bacteria</taxon>
        <taxon>Bacillati</taxon>
        <taxon>Actinomycetota</taxon>
        <taxon>Actinomycetes</taxon>
        <taxon>Propionibacteriales</taxon>
        <taxon>Nocardioidaceae</taxon>
        <taxon>Nocardioides</taxon>
    </lineage>
</organism>
<dbReference type="Pfam" id="PF01408">
    <property type="entry name" value="GFO_IDH_MocA"/>
    <property type="match status" value="1"/>
</dbReference>
<dbReference type="PANTHER" id="PTHR43377">
    <property type="entry name" value="BILIVERDIN REDUCTASE A"/>
    <property type="match status" value="1"/>
</dbReference>
<sequence>MAEPLRIALVGSGSMGRNHARVIATGPRTELAAVIDPHEESGRAVADQYGSAWQADLDGIGSFDAVVIAAATEAHHGLAAQVIDAGLPLLVEKPLCPSLEQSQELVDASAAAGTPLMCGFLERFNPAVMTAMRMVEAPLYVRAQRHSPYAPRIKTGVAWDLLVHDVDLVVRAFGGEQPESFDVKVGQFHPDSVEGAEDIVEAGVRFSGGGIASVSASRLGQVKVRSMVIQELDRMIEIDLLRRGLTSYRHSSIEPDDDFVGFRQFTEIEVPEIGGAEPLVSQLDHFVDLVGGKVDVDAERASILPAHSVVDEVLRTR</sequence>
<name>A0A4Q2S790_9ACTN</name>
<feature type="domain" description="GFO/IDH/MocA-like oxidoreductase" evidence="2">
    <location>
        <begin position="151"/>
        <end position="221"/>
    </location>
</feature>
<dbReference type="Gene3D" id="3.30.360.10">
    <property type="entry name" value="Dihydrodipicolinate Reductase, domain 2"/>
    <property type="match status" value="1"/>
</dbReference>
<evidence type="ECO:0000259" key="1">
    <source>
        <dbReference type="Pfam" id="PF01408"/>
    </source>
</evidence>
<dbReference type="OrthoDB" id="179913at2"/>
<dbReference type="InterPro" id="IPR036291">
    <property type="entry name" value="NAD(P)-bd_dom_sf"/>
</dbReference>
<dbReference type="Pfam" id="PF22725">
    <property type="entry name" value="GFO_IDH_MocA_C3"/>
    <property type="match status" value="1"/>
</dbReference>
<dbReference type="Gene3D" id="3.40.50.720">
    <property type="entry name" value="NAD(P)-binding Rossmann-like Domain"/>
    <property type="match status" value="1"/>
</dbReference>
<dbReference type="AlphaFoldDB" id="A0A4Q2S790"/>
<dbReference type="InterPro" id="IPR055170">
    <property type="entry name" value="GFO_IDH_MocA-like_dom"/>
</dbReference>
<gene>
    <name evidence="3" type="ORF">EUA07_17930</name>
</gene>
<dbReference type="Proteomes" id="UP000293291">
    <property type="component" value="Unassembled WGS sequence"/>
</dbReference>
<reference evidence="3 4" key="1">
    <citation type="submission" date="2019-01" db="EMBL/GenBank/DDBJ databases">
        <title>Novel species of Nocardioides.</title>
        <authorList>
            <person name="Liu Q."/>
            <person name="Xin Y.-H."/>
        </authorList>
    </citation>
    <scope>NUCLEOTIDE SEQUENCE [LARGE SCALE GENOMIC DNA]</scope>
    <source>
        <strain evidence="3 4">CGMCC 4.6875</strain>
    </source>
</reference>
<feature type="domain" description="Gfo/Idh/MocA-like oxidoreductase N-terminal" evidence="1">
    <location>
        <begin position="5"/>
        <end position="120"/>
    </location>
</feature>
<dbReference type="EMBL" id="SDWU01000023">
    <property type="protein sequence ID" value="RYB98401.1"/>
    <property type="molecule type" value="Genomic_DNA"/>
</dbReference>
<evidence type="ECO:0000259" key="2">
    <source>
        <dbReference type="Pfam" id="PF22725"/>
    </source>
</evidence>
<dbReference type="GO" id="GO:0000166">
    <property type="term" value="F:nucleotide binding"/>
    <property type="evidence" value="ECO:0007669"/>
    <property type="project" value="InterPro"/>
</dbReference>
<keyword evidence="4" id="KW-1185">Reference proteome</keyword>
<comment type="caution">
    <text evidence="3">The sequence shown here is derived from an EMBL/GenBank/DDBJ whole genome shotgun (WGS) entry which is preliminary data.</text>
</comment>
<dbReference type="SUPFAM" id="SSF51735">
    <property type="entry name" value="NAD(P)-binding Rossmann-fold domains"/>
    <property type="match status" value="1"/>
</dbReference>
<accession>A0A4Q2S790</accession>